<dbReference type="Proteomes" id="UP000836402">
    <property type="component" value="Unassembled WGS sequence"/>
</dbReference>
<proteinExistence type="predicted"/>
<keyword evidence="2" id="KW-1185">Reference proteome</keyword>
<organism evidence="1 2">
    <name type="scientific">Tilletia caries</name>
    <name type="common">wheat bunt fungus</name>
    <dbReference type="NCBI Taxonomy" id="13290"/>
    <lineage>
        <taxon>Eukaryota</taxon>
        <taxon>Fungi</taxon>
        <taxon>Dikarya</taxon>
        <taxon>Basidiomycota</taxon>
        <taxon>Ustilaginomycotina</taxon>
        <taxon>Exobasidiomycetes</taxon>
        <taxon>Tilletiales</taxon>
        <taxon>Tilletiaceae</taxon>
        <taxon>Tilletia</taxon>
    </lineage>
</organism>
<comment type="caution">
    <text evidence="1">The sequence shown here is derived from an EMBL/GenBank/DDBJ whole genome shotgun (WGS) entry which is preliminary data.</text>
</comment>
<accession>A0ABN7ITC0</accession>
<evidence type="ECO:0000313" key="1">
    <source>
        <dbReference type="EMBL" id="CAD6917432.1"/>
    </source>
</evidence>
<reference evidence="1" key="1">
    <citation type="submission" date="2020-10" db="EMBL/GenBank/DDBJ databases">
        <authorList>
            <person name="Sedaghatjoo S."/>
        </authorList>
    </citation>
    <scope>NUCLEOTIDE SEQUENCE</scope>
    <source>
        <strain evidence="1">AZH3</strain>
    </source>
</reference>
<sequence>MKTLTKTGDWSLGLLQAVLPILRTGGRHIPVPWHDVDIGVQLFCLAFALCECIETGKSLFQLGFCLCTAAAVATFGCLGARQCCLCLLAEKGDSDGFDLVIAAAVMAGGEMGGNASPAEDLAKCQARVRLDPR</sequence>
<name>A0ABN7ITC0_9BASI</name>
<gene>
    <name evidence="1" type="ORF">JKIAZH3_G394</name>
</gene>
<evidence type="ECO:0000313" key="2">
    <source>
        <dbReference type="Proteomes" id="UP000836402"/>
    </source>
</evidence>
<protein>
    <submittedName>
        <fullName evidence="1">Uncharacterized protein</fullName>
    </submittedName>
</protein>
<dbReference type="EMBL" id="CAJHJG010002092">
    <property type="protein sequence ID" value="CAD6917432.1"/>
    <property type="molecule type" value="Genomic_DNA"/>
</dbReference>